<sequence length="109" mass="12217">MKILFSLFALLSFISLCYGFSQPIIQNTRKQDCIDGRCGQLCAWDGAKLFPGDNLNQPGKCRLLACRSNFDIAITPCPFDMTGQTVYVDQDNSKPYPDCCGKKVPRNRN</sequence>
<gene>
    <name evidence="5" type="ORF">CHIRRI_LOCUS12376</name>
</gene>
<reference evidence="5" key="2">
    <citation type="submission" date="2022-10" db="EMBL/GenBank/DDBJ databases">
        <authorList>
            <consortium name="ENA_rothamsted_submissions"/>
            <consortium name="culmorum"/>
            <person name="King R."/>
        </authorList>
    </citation>
    <scope>NUCLEOTIDE SEQUENCE</scope>
</reference>
<evidence type="ECO:0000259" key="4">
    <source>
        <dbReference type="SMART" id="SM01318"/>
    </source>
</evidence>
<dbReference type="Pfam" id="PF15430">
    <property type="entry name" value="SVWC"/>
    <property type="match status" value="1"/>
</dbReference>
<dbReference type="SMART" id="SM01318">
    <property type="entry name" value="SVWC"/>
    <property type="match status" value="1"/>
</dbReference>
<dbReference type="EMBL" id="OU895879">
    <property type="protein sequence ID" value="CAG9809555.1"/>
    <property type="molecule type" value="Genomic_DNA"/>
</dbReference>
<evidence type="ECO:0000256" key="1">
    <source>
        <dbReference type="ARBA" id="ARBA00004613"/>
    </source>
</evidence>
<dbReference type="GO" id="GO:0005576">
    <property type="term" value="C:extracellular region"/>
    <property type="evidence" value="ECO:0007669"/>
    <property type="project" value="UniProtKB-SubCell"/>
</dbReference>
<organism evidence="5 6">
    <name type="scientific">Chironomus riparius</name>
    <dbReference type="NCBI Taxonomy" id="315576"/>
    <lineage>
        <taxon>Eukaryota</taxon>
        <taxon>Metazoa</taxon>
        <taxon>Ecdysozoa</taxon>
        <taxon>Arthropoda</taxon>
        <taxon>Hexapoda</taxon>
        <taxon>Insecta</taxon>
        <taxon>Pterygota</taxon>
        <taxon>Neoptera</taxon>
        <taxon>Endopterygota</taxon>
        <taxon>Diptera</taxon>
        <taxon>Nematocera</taxon>
        <taxon>Chironomoidea</taxon>
        <taxon>Chironomidae</taxon>
        <taxon>Chironominae</taxon>
        <taxon>Chironomus</taxon>
    </lineage>
</organism>
<dbReference type="AlphaFoldDB" id="A0A9N9S5W5"/>
<evidence type="ECO:0000313" key="5">
    <source>
        <dbReference type="EMBL" id="CAG9809555.1"/>
    </source>
</evidence>
<dbReference type="OrthoDB" id="6761907at2759"/>
<dbReference type="InterPro" id="IPR029277">
    <property type="entry name" value="SVWC_dom"/>
</dbReference>
<evidence type="ECO:0000256" key="2">
    <source>
        <dbReference type="ARBA" id="ARBA00022525"/>
    </source>
</evidence>
<feature type="domain" description="Single" evidence="4">
    <location>
        <begin position="42"/>
        <end position="100"/>
    </location>
</feature>
<name>A0A9N9S5W5_9DIPT</name>
<evidence type="ECO:0000313" key="6">
    <source>
        <dbReference type="Proteomes" id="UP001153620"/>
    </source>
</evidence>
<reference evidence="5" key="1">
    <citation type="submission" date="2022-01" db="EMBL/GenBank/DDBJ databases">
        <authorList>
            <person name="King R."/>
        </authorList>
    </citation>
    <scope>NUCLEOTIDE SEQUENCE</scope>
</reference>
<feature type="chain" id="PRO_5040449013" description="Single domain-containing protein" evidence="3">
    <location>
        <begin position="20"/>
        <end position="109"/>
    </location>
</feature>
<feature type="signal peptide" evidence="3">
    <location>
        <begin position="1"/>
        <end position="19"/>
    </location>
</feature>
<evidence type="ECO:0000256" key="3">
    <source>
        <dbReference type="SAM" id="SignalP"/>
    </source>
</evidence>
<keyword evidence="2" id="KW-0964">Secreted</keyword>
<accession>A0A9N9S5W5</accession>
<protein>
    <recommendedName>
        <fullName evidence="4">Single domain-containing protein</fullName>
    </recommendedName>
</protein>
<dbReference type="Proteomes" id="UP001153620">
    <property type="component" value="Chromosome 3"/>
</dbReference>
<proteinExistence type="predicted"/>
<keyword evidence="6" id="KW-1185">Reference proteome</keyword>
<keyword evidence="3" id="KW-0732">Signal</keyword>
<comment type="subcellular location">
    <subcellularLocation>
        <location evidence="1">Secreted</location>
    </subcellularLocation>
</comment>